<proteinExistence type="predicted"/>
<dbReference type="Gramene" id="ERN06990">
    <property type="protein sequence ID" value="ERN06990"/>
    <property type="gene ID" value="AMTR_s00141p00029830"/>
</dbReference>
<name>W1PIQ7_AMBTC</name>
<protein>
    <submittedName>
        <fullName evidence="1">Uncharacterized protein</fullName>
    </submittedName>
</protein>
<evidence type="ECO:0000313" key="1">
    <source>
        <dbReference type="EMBL" id="ERN06990.1"/>
    </source>
</evidence>
<reference evidence="2" key="1">
    <citation type="journal article" date="2013" name="Science">
        <title>The Amborella genome and the evolution of flowering plants.</title>
        <authorList>
            <consortium name="Amborella Genome Project"/>
        </authorList>
    </citation>
    <scope>NUCLEOTIDE SEQUENCE [LARGE SCALE GENOMIC DNA]</scope>
</reference>
<gene>
    <name evidence="1" type="ORF">AMTR_s00141p00029830</name>
</gene>
<evidence type="ECO:0000313" key="2">
    <source>
        <dbReference type="Proteomes" id="UP000017836"/>
    </source>
</evidence>
<keyword evidence="2" id="KW-1185">Reference proteome</keyword>
<sequence length="72" mass="7768">MKLSVAKSLERIARQVTQLHACHSPTPHPKISEIASMHLISMNGSDHICSHNLGTSEPAGQSRNVLAMVGVR</sequence>
<dbReference type="EMBL" id="KI393843">
    <property type="protein sequence ID" value="ERN06990.1"/>
    <property type="molecule type" value="Genomic_DNA"/>
</dbReference>
<dbReference type="Proteomes" id="UP000017836">
    <property type="component" value="Unassembled WGS sequence"/>
</dbReference>
<dbReference type="HOGENOM" id="CLU_2725600_0_0_1"/>
<organism evidence="1 2">
    <name type="scientific">Amborella trichopoda</name>
    <dbReference type="NCBI Taxonomy" id="13333"/>
    <lineage>
        <taxon>Eukaryota</taxon>
        <taxon>Viridiplantae</taxon>
        <taxon>Streptophyta</taxon>
        <taxon>Embryophyta</taxon>
        <taxon>Tracheophyta</taxon>
        <taxon>Spermatophyta</taxon>
        <taxon>Magnoliopsida</taxon>
        <taxon>Amborellales</taxon>
        <taxon>Amborellaceae</taxon>
        <taxon>Amborella</taxon>
    </lineage>
</organism>
<accession>W1PIQ7</accession>
<dbReference type="AlphaFoldDB" id="W1PIQ7"/>